<keyword evidence="2" id="KW-0732">Signal</keyword>
<dbReference type="CDD" id="cd00077">
    <property type="entry name" value="HDc"/>
    <property type="match status" value="1"/>
</dbReference>
<dbReference type="Pfam" id="PF13487">
    <property type="entry name" value="HD_5"/>
    <property type="match status" value="1"/>
</dbReference>
<feature type="domain" description="HD-GYP" evidence="3">
    <location>
        <begin position="386"/>
        <end position="583"/>
    </location>
</feature>
<keyword evidence="1" id="KW-0472">Membrane</keyword>
<sequence>MKKRLTRWLAVILWLGTTAVSANNDESWDVKRILVLHSYDPSYQWTNDIQHGIEEGFAQATGEVKLSIEYLDSKRVHSHGYLQRMGNYLQLKYEGYQFDGVVVTDDAALQFIKTYYPNAERKTPIVAVGINNLKATLDNVSTNGSVLYEVDRIDENISLINKLRPKIKTLYYLADHSITSEHIRQLVLEHMNRFPQIKVVEIRSKTLSETAELLKHISPDDAVLLTHYNTETSKGKYHTYQEISHVIGTSSAAPVFVFWEHYLGEPGILGGYLNRSKNFGFEAAELMAGKVGLSLLPTIKEQPVTEAVLDHIAIEKYNISRYLIPKSAKIINKPAPLITINYKTLLVVGAIIGVLSLIVVVQFMVIRQRKEIDRKNRKIVVLQKRTLSVQKEMIHVLGEAIESRSGETGNHVKRVAKLSAKLAELCGLSHREIEMIEIISPMHDVGKIAVPESILDKCGPLTPDEWEVMKLHTTKGFDLLNTKEGDVTKLAAIVAHEHHERWDGNGYPNGLEAESIHLFARITAIVDVFDALLSERCYKRAWSIQEVIELFEKERGQQFDPFLCQLLLDNLDDFVEVRNMHPDFENIASVCSDRDLTN</sequence>
<organism evidence="4 5">
    <name type="scientific">Vibrio rotiferianus</name>
    <dbReference type="NCBI Taxonomy" id="190895"/>
    <lineage>
        <taxon>Bacteria</taxon>
        <taxon>Pseudomonadati</taxon>
        <taxon>Pseudomonadota</taxon>
        <taxon>Gammaproteobacteria</taxon>
        <taxon>Vibrionales</taxon>
        <taxon>Vibrionaceae</taxon>
        <taxon>Vibrio</taxon>
    </lineage>
</organism>
<gene>
    <name evidence="4" type="ORF">VroAM7_32060</name>
</gene>
<dbReference type="AlphaFoldDB" id="A0A510I9Z7"/>
<evidence type="ECO:0000256" key="1">
    <source>
        <dbReference type="SAM" id="Phobius"/>
    </source>
</evidence>
<evidence type="ECO:0000256" key="2">
    <source>
        <dbReference type="SAM" id="SignalP"/>
    </source>
</evidence>
<evidence type="ECO:0000313" key="4">
    <source>
        <dbReference type="EMBL" id="BBL90553.1"/>
    </source>
</evidence>
<feature type="chain" id="PRO_5022221965" evidence="2">
    <location>
        <begin position="23"/>
        <end position="598"/>
    </location>
</feature>
<dbReference type="GO" id="GO:0008081">
    <property type="term" value="F:phosphoric diester hydrolase activity"/>
    <property type="evidence" value="ECO:0007669"/>
    <property type="project" value="UniProtKB-ARBA"/>
</dbReference>
<dbReference type="SUPFAM" id="SSF109604">
    <property type="entry name" value="HD-domain/PDEase-like"/>
    <property type="match status" value="1"/>
</dbReference>
<accession>A0A510I9Z7</accession>
<keyword evidence="1" id="KW-0812">Transmembrane</keyword>
<protein>
    <submittedName>
        <fullName evidence="4">Phosphodiesterase</fullName>
    </submittedName>
</protein>
<evidence type="ECO:0000259" key="3">
    <source>
        <dbReference type="PROSITE" id="PS51832"/>
    </source>
</evidence>
<name>A0A510I9Z7_9VIBR</name>
<dbReference type="Proteomes" id="UP000315115">
    <property type="component" value="Chromosome 2"/>
</dbReference>
<dbReference type="EMBL" id="AP019799">
    <property type="protein sequence ID" value="BBL90553.1"/>
    <property type="molecule type" value="Genomic_DNA"/>
</dbReference>
<dbReference type="PROSITE" id="PS51832">
    <property type="entry name" value="HD_GYP"/>
    <property type="match status" value="1"/>
</dbReference>
<dbReference type="InterPro" id="IPR003607">
    <property type="entry name" value="HD/PDEase_dom"/>
</dbReference>
<proteinExistence type="predicted"/>
<dbReference type="PANTHER" id="PTHR45228:SF1">
    <property type="entry name" value="CYCLIC DI-GMP PHOSPHODIESTERASE TM_0186"/>
    <property type="match status" value="1"/>
</dbReference>
<feature type="transmembrane region" description="Helical" evidence="1">
    <location>
        <begin position="345"/>
        <end position="366"/>
    </location>
</feature>
<dbReference type="InterPro" id="IPR037522">
    <property type="entry name" value="HD_GYP_dom"/>
</dbReference>
<evidence type="ECO:0000313" key="5">
    <source>
        <dbReference type="Proteomes" id="UP000315115"/>
    </source>
</evidence>
<dbReference type="PANTHER" id="PTHR45228">
    <property type="entry name" value="CYCLIC DI-GMP PHOSPHODIESTERASE TM_0186-RELATED"/>
    <property type="match status" value="1"/>
</dbReference>
<feature type="signal peptide" evidence="2">
    <location>
        <begin position="1"/>
        <end position="22"/>
    </location>
</feature>
<reference evidence="5" key="1">
    <citation type="submission" date="2019-07" db="EMBL/GenBank/DDBJ databases">
        <title>Complete Genome Sequences of Vibrion rotiferianus strain AM7.</title>
        <authorList>
            <person name="Miyazaki K."/>
            <person name="Wiseschart A."/>
            <person name="Pootanakit K."/>
            <person name="Ishimori K."/>
            <person name="Kitahara K."/>
        </authorList>
    </citation>
    <scope>NUCLEOTIDE SEQUENCE [LARGE SCALE GENOMIC DNA]</scope>
    <source>
        <strain evidence="5">AM7</strain>
    </source>
</reference>
<dbReference type="Gene3D" id="1.10.3210.10">
    <property type="entry name" value="Hypothetical protein af1432"/>
    <property type="match status" value="1"/>
</dbReference>
<keyword evidence="1" id="KW-1133">Transmembrane helix</keyword>
<dbReference type="InterPro" id="IPR052020">
    <property type="entry name" value="Cyclic_di-GMP/3'3'-cGAMP_PDE"/>
</dbReference>
<dbReference type="SMART" id="SM00471">
    <property type="entry name" value="HDc"/>
    <property type="match status" value="1"/>
</dbReference>
<dbReference type="RefSeq" id="WP_038884035.1">
    <property type="nucleotide sequence ID" value="NZ_AP019799.1"/>
</dbReference>